<feature type="compositionally biased region" description="Acidic residues" evidence="1">
    <location>
        <begin position="86"/>
        <end position="100"/>
    </location>
</feature>
<keyword evidence="3" id="KW-1185">Reference proteome</keyword>
<gene>
    <name evidence="2" type="ORF">C3L33_21379</name>
</gene>
<proteinExistence type="predicted"/>
<feature type="region of interest" description="Disordered" evidence="1">
    <location>
        <begin position="76"/>
        <end position="100"/>
    </location>
</feature>
<dbReference type="OrthoDB" id="654716at2759"/>
<name>A0A6A4KNN4_9ERIC</name>
<sequence>MFKAAKRLGSSRRVEDSSWDADSMKYYKVWPSDEDRGRYVAEPGIDRKASAYIDRIRAKTTDHGLLSAKKEIVSRLGSTSPAMDKDEVELTEDSVDEDNQ</sequence>
<accession>A0A6A4KNN4</accession>
<comment type="caution">
    <text evidence="2">The sequence shown here is derived from an EMBL/GenBank/DDBJ whole genome shotgun (WGS) entry which is preliminary data.</text>
</comment>
<evidence type="ECO:0000313" key="3">
    <source>
        <dbReference type="Proteomes" id="UP000428333"/>
    </source>
</evidence>
<feature type="non-terminal residue" evidence="2">
    <location>
        <position position="1"/>
    </location>
</feature>
<organism evidence="2 3">
    <name type="scientific">Rhododendron williamsianum</name>
    <dbReference type="NCBI Taxonomy" id="262921"/>
    <lineage>
        <taxon>Eukaryota</taxon>
        <taxon>Viridiplantae</taxon>
        <taxon>Streptophyta</taxon>
        <taxon>Embryophyta</taxon>
        <taxon>Tracheophyta</taxon>
        <taxon>Spermatophyta</taxon>
        <taxon>Magnoliopsida</taxon>
        <taxon>eudicotyledons</taxon>
        <taxon>Gunneridae</taxon>
        <taxon>Pentapetalae</taxon>
        <taxon>asterids</taxon>
        <taxon>Ericales</taxon>
        <taxon>Ericaceae</taxon>
        <taxon>Ericoideae</taxon>
        <taxon>Rhodoreae</taxon>
        <taxon>Rhododendron</taxon>
    </lineage>
</organism>
<evidence type="ECO:0000256" key="1">
    <source>
        <dbReference type="SAM" id="MobiDB-lite"/>
    </source>
</evidence>
<dbReference type="AlphaFoldDB" id="A0A6A4KNN4"/>
<protein>
    <submittedName>
        <fullName evidence="2">Uncharacterized protein</fullName>
    </submittedName>
</protein>
<reference evidence="2 3" key="1">
    <citation type="journal article" date="2019" name="Genome Biol. Evol.">
        <title>The Rhododendron genome and chromosomal organization provide insight into shared whole-genome duplications across the heath family (Ericaceae).</title>
        <authorList>
            <person name="Soza V.L."/>
            <person name="Lindsley D."/>
            <person name="Waalkes A."/>
            <person name="Ramage E."/>
            <person name="Patwardhan R.P."/>
            <person name="Burton J.N."/>
            <person name="Adey A."/>
            <person name="Kumar A."/>
            <person name="Qiu R."/>
            <person name="Shendure J."/>
            <person name="Hall B."/>
        </authorList>
    </citation>
    <scope>NUCLEOTIDE SEQUENCE [LARGE SCALE GENOMIC DNA]</scope>
    <source>
        <strain evidence="2">RSF 1966-606</strain>
    </source>
</reference>
<dbReference type="Proteomes" id="UP000428333">
    <property type="component" value="Linkage Group LG13"/>
</dbReference>
<dbReference type="EMBL" id="QEFC01003731">
    <property type="protein sequence ID" value="KAE9446732.1"/>
    <property type="molecule type" value="Genomic_DNA"/>
</dbReference>
<evidence type="ECO:0000313" key="2">
    <source>
        <dbReference type="EMBL" id="KAE9446732.1"/>
    </source>
</evidence>
<dbReference type="PANTHER" id="PTHR33511">
    <property type="entry name" value="OS06G0632400 PROTEIN"/>
    <property type="match status" value="1"/>
</dbReference>